<sequence length="100" mass="10586">MSAGLDPAIHAPNRLQMCCMLAGVDTIDFATVREALDVSESVLSKHIKTLEEAGYLKIRKTPSEGRVRTWLALTGAGRKALKGHLAALRALMAGAEGSVA</sequence>
<dbReference type="InterPro" id="IPR036390">
    <property type="entry name" value="WH_DNA-bd_sf"/>
</dbReference>
<dbReference type="KEGG" id="chq:AQ619_01370"/>
<name>A0A0P0NWZ8_9CAUL</name>
<dbReference type="EMBL" id="CP013002">
    <property type="protein sequence ID" value="ALL12115.1"/>
    <property type="molecule type" value="Genomic_DNA"/>
</dbReference>
<dbReference type="SUPFAM" id="SSF46785">
    <property type="entry name" value="Winged helix' DNA-binding domain"/>
    <property type="match status" value="1"/>
</dbReference>
<dbReference type="Proteomes" id="UP000056905">
    <property type="component" value="Chromosome"/>
</dbReference>
<dbReference type="Gene3D" id="1.10.10.10">
    <property type="entry name" value="Winged helix-like DNA-binding domain superfamily/Winged helix DNA-binding domain"/>
    <property type="match status" value="1"/>
</dbReference>
<evidence type="ECO:0000313" key="3">
    <source>
        <dbReference type="Proteomes" id="UP000056905"/>
    </source>
</evidence>
<dbReference type="OrthoDB" id="5521380at2"/>
<keyword evidence="3" id="KW-1185">Reference proteome</keyword>
<accession>A0A0P0NWZ8</accession>
<dbReference type="InterPro" id="IPR027395">
    <property type="entry name" value="WH_DNA-bd_dom"/>
</dbReference>
<dbReference type="PANTHER" id="PTHR37318:SF1">
    <property type="entry name" value="BSL7504 PROTEIN"/>
    <property type="match status" value="1"/>
</dbReference>
<organism evidence="2 3">
    <name type="scientific">Caulobacter henricii</name>
    <dbReference type="NCBI Taxonomy" id="69395"/>
    <lineage>
        <taxon>Bacteria</taxon>
        <taxon>Pseudomonadati</taxon>
        <taxon>Pseudomonadota</taxon>
        <taxon>Alphaproteobacteria</taxon>
        <taxon>Caulobacterales</taxon>
        <taxon>Caulobacteraceae</taxon>
        <taxon>Caulobacter</taxon>
    </lineage>
</organism>
<dbReference type="AlphaFoldDB" id="A0A0P0NWZ8"/>
<dbReference type="RefSeq" id="WP_062143192.1">
    <property type="nucleotide sequence ID" value="NZ_CP013002.1"/>
</dbReference>
<evidence type="ECO:0000259" key="1">
    <source>
        <dbReference type="Pfam" id="PF13601"/>
    </source>
</evidence>
<dbReference type="PANTHER" id="PTHR37318">
    <property type="entry name" value="BSL7504 PROTEIN"/>
    <property type="match status" value="1"/>
</dbReference>
<gene>
    <name evidence="2" type="ORF">AQ619_01370</name>
</gene>
<dbReference type="InterPro" id="IPR036388">
    <property type="entry name" value="WH-like_DNA-bd_sf"/>
</dbReference>
<dbReference type="STRING" id="69395.AQ619_01370"/>
<reference evidence="2 3" key="1">
    <citation type="submission" date="2015-10" db="EMBL/GenBank/DDBJ databases">
        <title>Conservation of the essential genome among Caulobacter and Brevundimonas species.</title>
        <authorList>
            <person name="Scott D."/>
            <person name="Ely B."/>
        </authorList>
    </citation>
    <scope>NUCLEOTIDE SEQUENCE [LARGE SCALE GENOMIC DNA]</scope>
    <source>
        <strain evidence="2 3">CB4</strain>
    </source>
</reference>
<evidence type="ECO:0000313" key="2">
    <source>
        <dbReference type="EMBL" id="ALL12115.1"/>
    </source>
</evidence>
<feature type="domain" description="Winged helix DNA-binding" evidence="1">
    <location>
        <begin position="14"/>
        <end position="92"/>
    </location>
</feature>
<protein>
    <submittedName>
        <fullName evidence="2">MarR family transcriptional regulator</fullName>
    </submittedName>
</protein>
<proteinExistence type="predicted"/>
<dbReference type="Pfam" id="PF13601">
    <property type="entry name" value="HTH_34"/>
    <property type="match status" value="1"/>
</dbReference>